<dbReference type="PANTHER" id="PTHR42034:SF1">
    <property type="entry name" value="CONDENSATION DOMAIN-CONTAINING PROTEIN"/>
    <property type="match status" value="1"/>
</dbReference>
<name>A0A1Z1CJ58_CLAUC</name>
<accession>A0A1Z1CJ58</accession>
<dbReference type="SUPFAM" id="SSF52777">
    <property type="entry name" value="CoA-dependent acyltransferases"/>
    <property type="match status" value="1"/>
</dbReference>
<reference evidence="4" key="2">
    <citation type="submission" date="2017-12" db="EMBL/GenBank/DDBJ databases">
        <title>Genome Sequencing Reveals a Rich Biosynthetic Potential.</title>
        <authorList>
            <person name="Bertrand R.L."/>
            <person name="Abdel-Hameed M.E."/>
            <person name="Sorensen J.L."/>
        </authorList>
    </citation>
    <scope>NUCLEOTIDE SEQUENCE</scope>
</reference>
<dbReference type="InterPro" id="IPR023213">
    <property type="entry name" value="CAT-like_dom_sf"/>
</dbReference>
<reference evidence="3" key="1">
    <citation type="submission" date="2016-05" db="EMBL/GenBank/DDBJ databases">
        <title>Lichen genome sequencing reveals its rich biosynthetic potential.</title>
        <authorList>
            <person name="Bertrand R.L."/>
            <person name="Abdel-Hameed M."/>
            <person name="Sorensen J.L."/>
        </authorList>
    </citation>
    <scope>NUCLEOTIDE SEQUENCE</scope>
</reference>
<dbReference type="Gene3D" id="3.30.559.30">
    <property type="entry name" value="Nonribosomal peptide synthetase, condensation domain"/>
    <property type="match status" value="1"/>
</dbReference>
<keyword evidence="2" id="KW-0808">Transferase</keyword>
<organism evidence="3">
    <name type="scientific">Cladonia uncialis subsp. uncialis</name>
    <dbReference type="NCBI Taxonomy" id="180999"/>
    <lineage>
        <taxon>Eukaryota</taxon>
        <taxon>Fungi</taxon>
        <taxon>Dikarya</taxon>
        <taxon>Ascomycota</taxon>
        <taxon>Pezizomycotina</taxon>
        <taxon>Lecanoromycetes</taxon>
        <taxon>OSLEUM clade</taxon>
        <taxon>Lecanoromycetidae</taxon>
        <taxon>Lecanorales</taxon>
        <taxon>Lecanorineae</taxon>
        <taxon>Cladoniaceae</taxon>
        <taxon>Cladonia</taxon>
    </lineage>
</organism>
<sequence>MPWSKAGPGHYQRPIGENEKFIKAIGDRAHAAGREHWSITSKCSFKLTEPLKAVDLSTELRCAWKALRYEHPSIASTAEEETLNYVVPDPDALERWSKETFFVHDAKISADDLIASFKPSPFVTAHYLSESSELILHTAHWRTDGFGALQLLNAFFEAFSALADRDPADLLWGREVDRLVPCIEEVLNLTDDATPEMNIAADQYISTLVHTKDAVGVSYRGDKSTLPAGTRSARLRLSQPFLEAVSEACKARDISTLSAVHASVAAITYAGAPVDSKDKHYTSTMRFGLRPYLPEPYGTPPFASALYTGGYMLKVPASQSWAENAKQYNEEYHHGVTRQFLLARRQYALKVQALMRKHEHAATSLPPSEVDISNVGDAELLVSTTHSRGDGALEVLDVSIGVETLTRQMYCFVWTFRNQMEFNLVFNEAYYDTAFPAQLLAKLKEALEEELQL</sequence>
<dbReference type="Pfam" id="PF07428">
    <property type="entry name" value="Tri3"/>
    <property type="match status" value="1"/>
</dbReference>
<dbReference type="EMBL" id="MG777491">
    <property type="protein sequence ID" value="AUW31101.1"/>
    <property type="molecule type" value="Genomic_DNA"/>
</dbReference>
<evidence type="ECO:0000313" key="3">
    <source>
        <dbReference type="EMBL" id="ANM86399.1"/>
    </source>
</evidence>
<dbReference type="EMBL" id="KX264255">
    <property type="protein sequence ID" value="ANM86399.1"/>
    <property type="molecule type" value="Genomic_DNA"/>
</dbReference>
<dbReference type="PANTHER" id="PTHR42034">
    <property type="entry name" value="CHROMOSOME 7, WHOLE GENOME SHOTGUN SEQUENCE-RELATED"/>
    <property type="match status" value="1"/>
</dbReference>
<dbReference type="GO" id="GO:0016407">
    <property type="term" value="F:acetyltransferase activity"/>
    <property type="evidence" value="ECO:0007669"/>
    <property type="project" value="InterPro"/>
</dbReference>
<dbReference type="AlphaFoldDB" id="A0A1Z1CJ58"/>
<evidence type="ECO:0000313" key="4">
    <source>
        <dbReference type="EMBL" id="AUW31101.1"/>
    </source>
</evidence>
<proteinExistence type="inferred from homology"/>
<comment type="similarity">
    <text evidence="1">Belongs to the trichothecene O-acetyltransferase family.</text>
</comment>
<dbReference type="InterPro" id="IPR009992">
    <property type="entry name" value="Tri3/Sat12/Sat16/Mac1"/>
</dbReference>
<protein>
    <submittedName>
        <fullName evidence="3">Uncharacterized protein</fullName>
    </submittedName>
</protein>
<evidence type="ECO:0000256" key="2">
    <source>
        <dbReference type="ARBA" id="ARBA00022679"/>
    </source>
</evidence>
<evidence type="ECO:0000256" key="1">
    <source>
        <dbReference type="ARBA" id="ARBA00006439"/>
    </source>
</evidence>
<dbReference type="GO" id="GO:0043386">
    <property type="term" value="P:mycotoxin biosynthetic process"/>
    <property type="evidence" value="ECO:0007669"/>
    <property type="project" value="InterPro"/>
</dbReference>
<dbReference type="Gene3D" id="3.30.559.10">
    <property type="entry name" value="Chloramphenicol acetyltransferase-like domain"/>
    <property type="match status" value="1"/>
</dbReference>